<evidence type="ECO:0000256" key="3">
    <source>
        <dbReference type="ARBA" id="ARBA00022454"/>
    </source>
</evidence>
<reference evidence="9" key="1">
    <citation type="submission" date="2021-01" db="EMBL/GenBank/DDBJ databases">
        <title>Adiantum capillus-veneris genome.</title>
        <authorList>
            <person name="Fang Y."/>
            <person name="Liao Q."/>
        </authorList>
    </citation>
    <scope>NUCLEOTIDE SEQUENCE</scope>
    <source>
        <strain evidence="9">H3</strain>
        <tissue evidence="9">Leaf</tissue>
    </source>
</reference>
<dbReference type="PANTHER" id="PTHR46267">
    <property type="entry name" value="SINGLE MYB HISTONE 4"/>
    <property type="match status" value="1"/>
</dbReference>
<proteinExistence type="predicted"/>
<evidence type="ECO:0000313" key="9">
    <source>
        <dbReference type="EMBL" id="KAI5081745.1"/>
    </source>
</evidence>
<evidence type="ECO:0000256" key="6">
    <source>
        <dbReference type="SAM" id="Coils"/>
    </source>
</evidence>
<evidence type="ECO:0000313" key="10">
    <source>
        <dbReference type="Proteomes" id="UP000886520"/>
    </source>
</evidence>
<evidence type="ECO:0000256" key="5">
    <source>
        <dbReference type="ARBA" id="ARBA00023242"/>
    </source>
</evidence>
<dbReference type="GO" id="GO:0006334">
    <property type="term" value="P:nucleosome assembly"/>
    <property type="evidence" value="ECO:0007669"/>
    <property type="project" value="InterPro"/>
</dbReference>
<dbReference type="Pfam" id="PF00538">
    <property type="entry name" value="Linker_histone"/>
    <property type="match status" value="1"/>
</dbReference>
<dbReference type="CDD" id="cd00073">
    <property type="entry name" value="H15"/>
    <property type="match status" value="1"/>
</dbReference>
<evidence type="ECO:0000256" key="7">
    <source>
        <dbReference type="SAM" id="MobiDB-lite"/>
    </source>
</evidence>
<dbReference type="AlphaFoldDB" id="A0A9D4ZQS0"/>
<keyword evidence="6" id="KW-0175">Coiled coil</keyword>
<dbReference type="OrthoDB" id="608866at2759"/>
<feature type="region of interest" description="Disordered" evidence="7">
    <location>
        <begin position="89"/>
        <end position="111"/>
    </location>
</feature>
<dbReference type="InterPro" id="IPR036388">
    <property type="entry name" value="WH-like_DNA-bd_sf"/>
</dbReference>
<comment type="subcellular location">
    <subcellularLocation>
        <location evidence="2">Chromosome</location>
    </subcellularLocation>
    <subcellularLocation>
        <location evidence="1">Nucleus</location>
    </subcellularLocation>
</comment>
<dbReference type="PANTHER" id="PTHR46267:SF15">
    <property type="entry name" value="WINGED HELIX-TURN-HELIX TRANSCRIPTION REPRESSOR DNA-BINDING PROTEIN-RELATED"/>
    <property type="match status" value="1"/>
</dbReference>
<dbReference type="SUPFAM" id="SSF46785">
    <property type="entry name" value="Winged helix' DNA-binding domain"/>
    <property type="match status" value="1"/>
</dbReference>
<feature type="coiled-coil region" evidence="6">
    <location>
        <begin position="295"/>
        <end position="336"/>
    </location>
</feature>
<dbReference type="Proteomes" id="UP000886520">
    <property type="component" value="Chromosome 2"/>
</dbReference>
<dbReference type="InterPro" id="IPR044597">
    <property type="entry name" value="SMH1-6"/>
</dbReference>
<dbReference type="InterPro" id="IPR036390">
    <property type="entry name" value="WH_DNA-bd_sf"/>
</dbReference>
<dbReference type="EMBL" id="JABFUD020000003">
    <property type="protein sequence ID" value="KAI5081745.1"/>
    <property type="molecule type" value="Genomic_DNA"/>
</dbReference>
<keyword evidence="3" id="KW-0158">Chromosome</keyword>
<evidence type="ECO:0000259" key="8">
    <source>
        <dbReference type="PROSITE" id="PS51504"/>
    </source>
</evidence>
<dbReference type="GO" id="GO:0000786">
    <property type="term" value="C:nucleosome"/>
    <property type="evidence" value="ECO:0007669"/>
    <property type="project" value="InterPro"/>
</dbReference>
<dbReference type="SMART" id="SM00526">
    <property type="entry name" value="H15"/>
    <property type="match status" value="1"/>
</dbReference>
<organism evidence="9 10">
    <name type="scientific">Adiantum capillus-veneris</name>
    <name type="common">Maidenhair fern</name>
    <dbReference type="NCBI Taxonomy" id="13818"/>
    <lineage>
        <taxon>Eukaryota</taxon>
        <taxon>Viridiplantae</taxon>
        <taxon>Streptophyta</taxon>
        <taxon>Embryophyta</taxon>
        <taxon>Tracheophyta</taxon>
        <taxon>Polypodiopsida</taxon>
        <taxon>Polypodiidae</taxon>
        <taxon>Polypodiales</taxon>
        <taxon>Pteridineae</taxon>
        <taxon>Pteridaceae</taxon>
        <taxon>Vittarioideae</taxon>
        <taxon>Adiantum</taxon>
    </lineage>
</organism>
<sequence>MWVCNDVGAEGGTIGLGGGGVASGDSIETMQEVGDPNLLEGKAMDAEEEEEVEFERRGLQQHTCFHWFGIDLERDPCRDKWRNMNVGLSGHGSREKLPKSHSKLKGSEECMSPVPMGVLSGDVSAEDTHGNADTLVSSDSSKDRKLLDHRYTELVINAINELKDPNGCGTTAIASYVEAHHPVPSNFRRLLSSKLRDMVSQGNLLKVKQNYKINTIDPLFRNEGMAGLVRDDRRELYQGVGRGHDYDSATMRLSQDASSSDLSKRKFRGGPPRFDMDIAKLKIKTAQEAARAAAVAVAEAEAAAVAAEKAAKEAEAAEVEAEAAELAVELAALAARNPKKVCRAPLRVEDVAIAV</sequence>
<dbReference type="PROSITE" id="PS51504">
    <property type="entry name" value="H15"/>
    <property type="match status" value="1"/>
</dbReference>
<evidence type="ECO:0000256" key="1">
    <source>
        <dbReference type="ARBA" id="ARBA00004123"/>
    </source>
</evidence>
<evidence type="ECO:0000256" key="4">
    <source>
        <dbReference type="ARBA" id="ARBA00023125"/>
    </source>
</evidence>
<dbReference type="GO" id="GO:0003691">
    <property type="term" value="F:double-stranded telomeric DNA binding"/>
    <property type="evidence" value="ECO:0007669"/>
    <property type="project" value="InterPro"/>
</dbReference>
<evidence type="ECO:0000256" key="2">
    <source>
        <dbReference type="ARBA" id="ARBA00004286"/>
    </source>
</evidence>
<keyword evidence="5" id="KW-0539">Nucleus</keyword>
<keyword evidence="10" id="KW-1185">Reference proteome</keyword>
<protein>
    <recommendedName>
        <fullName evidence="8">H15 domain-containing protein</fullName>
    </recommendedName>
</protein>
<gene>
    <name evidence="9" type="ORF">GOP47_0001488</name>
</gene>
<name>A0A9D4ZQS0_ADICA</name>
<feature type="domain" description="H15" evidence="8">
    <location>
        <begin position="147"/>
        <end position="215"/>
    </location>
</feature>
<keyword evidence="4" id="KW-0238">DNA-binding</keyword>
<dbReference type="InterPro" id="IPR005818">
    <property type="entry name" value="Histone_H1/H5_H15"/>
</dbReference>
<accession>A0A9D4ZQS0</accession>
<dbReference type="GO" id="GO:0005634">
    <property type="term" value="C:nucleus"/>
    <property type="evidence" value="ECO:0007669"/>
    <property type="project" value="UniProtKB-SubCell"/>
</dbReference>
<comment type="caution">
    <text evidence="9">The sequence shown here is derived from an EMBL/GenBank/DDBJ whole genome shotgun (WGS) entry which is preliminary data.</text>
</comment>
<dbReference type="Gene3D" id="1.10.10.10">
    <property type="entry name" value="Winged helix-like DNA-binding domain superfamily/Winged helix DNA-binding domain"/>
    <property type="match status" value="1"/>
</dbReference>